<accession>A0A8X6UN68</accession>
<dbReference type="EMBL" id="BMAW01032666">
    <property type="protein sequence ID" value="GFU26729.1"/>
    <property type="molecule type" value="Genomic_DNA"/>
</dbReference>
<evidence type="ECO:0000313" key="2">
    <source>
        <dbReference type="Proteomes" id="UP000887013"/>
    </source>
</evidence>
<evidence type="ECO:0000313" key="1">
    <source>
        <dbReference type="EMBL" id="GFU26729.1"/>
    </source>
</evidence>
<gene>
    <name evidence="1" type="ORF">NPIL_629071</name>
</gene>
<reference evidence="1" key="1">
    <citation type="submission" date="2020-08" db="EMBL/GenBank/DDBJ databases">
        <title>Multicomponent nature underlies the extraordinary mechanical properties of spider dragline silk.</title>
        <authorList>
            <person name="Kono N."/>
            <person name="Nakamura H."/>
            <person name="Mori M."/>
            <person name="Yoshida Y."/>
            <person name="Ohtoshi R."/>
            <person name="Malay A.D."/>
            <person name="Moran D.A.P."/>
            <person name="Tomita M."/>
            <person name="Numata K."/>
            <person name="Arakawa K."/>
        </authorList>
    </citation>
    <scope>NUCLEOTIDE SEQUENCE</scope>
</reference>
<dbReference type="AlphaFoldDB" id="A0A8X6UN68"/>
<protein>
    <submittedName>
        <fullName evidence="1">Uncharacterized protein</fullName>
    </submittedName>
</protein>
<name>A0A8X6UN68_NEPPI</name>
<sequence>MATGIQEFLKTRSFKWWPLMATRLRRLSRKLIIANFRILNHVPWIPLISCVIPAFISSKVDDWCRYIPGLSYRYRKKNQTRLNPFDDTLSHSILSPLSESRGPRNISRINFYDELHAAWDRDDQTQIFFDNKCAVLITQRHIIT</sequence>
<organism evidence="1 2">
    <name type="scientific">Nephila pilipes</name>
    <name type="common">Giant wood spider</name>
    <name type="synonym">Nephila maculata</name>
    <dbReference type="NCBI Taxonomy" id="299642"/>
    <lineage>
        <taxon>Eukaryota</taxon>
        <taxon>Metazoa</taxon>
        <taxon>Ecdysozoa</taxon>
        <taxon>Arthropoda</taxon>
        <taxon>Chelicerata</taxon>
        <taxon>Arachnida</taxon>
        <taxon>Araneae</taxon>
        <taxon>Araneomorphae</taxon>
        <taxon>Entelegynae</taxon>
        <taxon>Araneoidea</taxon>
        <taxon>Nephilidae</taxon>
        <taxon>Nephila</taxon>
    </lineage>
</organism>
<keyword evidence="2" id="KW-1185">Reference proteome</keyword>
<proteinExistence type="predicted"/>
<comment type="caution">
    <text evidence="1">The sequence shown here is derived from an EMBL/GenBank/DDBJ whole genome shotgun (WGS) entry which is preliminary data.</text>
</comment>
<dbReference type="Proteomes" id="UP000887013">
    <property type="component" value="Unassembled WGS sequence"/>
</dbReference>